<feature type="region of interest" description="Disordered" evidence="1">
    <location>
        <begin position="1"/>
        <end position="22"/>
    </location>
</feature>
<reference evidence="2" key="1">
    <citation type="submission" date="2021-06" db="EMBL/GenBank/DDBJ databases">
        <authorList>
            <person name="Kallberg Y."/>
            <person name="Tangrot J."/>
            <person name="Rosling A."/>
        </authorList>
    </citation>
    <scope>NUCLEOTIDE SEQUENCE</scope>
    <source>
        <strain evidence="2">AZ414A</strain>
    </source>
</reference>
<comment type="caution">
    <text evidence="2">The sequence shown here is derived from an EMBL/GenBank/DDBJ whole genome shotgun (WGS) entry which is preliminary data.</text>
</comment>
<dbReference type="AlphaFoldDB" id="A0A9N8WAA5"/>
<protein>
    <submittedName>
        <fullName evidence="2">1064_t:CDS:1</fullName>
    </submittedName>
</protein>
<evidence type="ECO:0000313" key="2">
    <source>
        <dbReference type="EMBL" id="CAG8482891.1"/>
    </source>
</evidence>
<gene>
    <name evidence="2" type="ORF">DEBURN_LOCUS3762</name>
</gene>
<organism evidence="2 3">
    <name type="scientific">Diversispora eburnea</name>
    <dbReference type="NCBI Taxonomy" id="1213867"/>
    <lineage>
        <taxon>Eukaryota</taxon>
        <taxon>Fungi</taxon>
        <taxon>Fungi incertae sedis</taxon>
        <taxon>Mucoromycota</taxon>
        <taxon>Glomeromycotina</taxon>
        <taxon>Glomeromycetes</taxon>
        <taxon>Diversisporales</taxon>
        <taxon>Diversisporaceae</taxon>
        <taxon>Diversispora</taxon>
    </lineage>
</organism>
<dbReference type="EMBL" id="CAJVPK010000249">
    <property type="protein sequence ID" value="CAG8482891.1"/>
    <property type="molecule type" value="Genomic_DNA"/>
</dbReference>
<proteinExistence type="predicted"/>
<sequence>MEVSEGGKGDMWRGDRECGGGDEDRGMECRWNVGECRLSVGGM</sequence>
<name>A0A9N8WAA5_9GLOM</name>
<evidence type="ECO:0000313" key="3">
    <source>
        <dbReference type="Proteomes" id="UP000789706"/>
    </source>
</evidence>
<evidence type="ECO:0000256" key="1">
    <source>
        <dbReference type="SAM" id="MobiDB-lite"/>
    </source>
</evidence>
<accession>A0A9N8WAA5</accession>
<keyword evidence="3" id="KW-1185">Reference proteome</keyword>
<dbReference type="Proteomes" id="UP000789706">
    <property type="component" value="Unassembled WGS sequence"/>
</dbReference>